<dbReference type="InterPro" id="IPR023298">
    <property type="entry name" value="ATPase_P-typ_TM_dom_sf"/>
</dbReference>
<dbReference type="PANTHER" id="PTHR43520">
    <property type="entry name" value="ATP7, ISOFORM B"/>
    <property type="match status" value="1"/>
</dbReference>
<evidence type="ECO:0000256" key="6">
    <source>
        <dbReference type="ARBA" id="ARBA00022840"/>
    </source>
</evidence>
<dbReference type="InterPro" id="IPR018303">
    <property type="entry name" value="ATPase_P-typ_P_site"/>
</dbReference>
<dbReference type="SFLD" id="SFLDG00002">
    <property type="entry name" value="C1.7:_P-type_atpase_like"/>
    <property type="match status" value="1"/>
</dbReference>
<evidence type="ECO:0000256" key="4">
    <source>
        <dbReference type="ARBA" id="ARBA00022723"/>
    </source>
</evidence>
<feature type="domain" description="P-type ATPase A" evidence="11">
    <location>
        <begin position="2"/>
        <end position="101"/>
    </location>
</feature>
<dbReference type="Pfam" id="PF00702">
    <property type="entry name" value="Hydrolase"/>
    <property type="match status" value="1"/>
</dbReference>
<dbReference type="InterPro" id="IPR023214">
    <property type="entry name" value="HAD_sf"/>
</dbReference>
<evidence type="ECO:0000256" key="2">
    <source>
        <dbReference type="ARBA" id="ARBA00006024"/>
    </source>
</evidence>
<dbReference type="FunFam" id="2.70.150.10:FF:000002">
    <property type="entry name" value="Copper-transporting ATPase 1, putative"/>
    <property type="match status" value="1"/>
</dbReference>
<dbReference type="SUPFAM" id="SSF81665">
    <property type="entry name" value="Calcium ATPase, transmembrane domain M"/>
    <property type="match status" value="1"/>
</dbReference>
<keyword evidence="6" id="KW-0067">ATP-binding</keyword>
<dbReference type="EMBL" id="UINC01023980">
    <property type="protein sequence ID" value="SVA96740.1"/>
    <property type="molecule type" value="Genomic_DNA"/>
</dbReference>
<dbReference type="GO" id="GO:0043682">
    <property type="term" value="F:P-type divalent copper transporter activity"/>
    <property type="evidence" value="ECO:0007669"/>
    <property type="project" value="TreeGrafter"/>
</dbReference>
<evidence type="ECO:0000256" key="10">
    <source>
        <dbReference type="SAM" id="Phobius"/>
    </source>
</evidence>
<dbReference type="GO" id="GO:0016020">
    <property type="term" value="C:membrane"/>
    <property type="evidence" value="ECO:0007669"/>
    <property type="project" value="InterPro"/>
</dbReference>
<dbReference type="InterPro" id="IPR059000">
    <property type="entry name" value="ATPase_P-type_domA"/>
</dbReference>
<keyword evidence="8 10" id="KW-1133">Transmembrane helix</keyword>
<dbReference type="Gene3D" id="3.40.1110.10">
    <property type="entry name" value="Calcium-transporting ATPase, cytoplasmic domain N"/>
    <property type="match status" value="1"/>
</dbReference>
<evidence type="ECO:0000256" key="9">
    <source>
        <dbReference type="ARBA" id="ARBA00023136"/>
    </source>
</evidence>
<keyword evidence="9 10" id="KW-0472">Membrane</keyword>
<dbReference type="PROSITE" id="PS00154">
    <property type="entry name" value="ATPASE_E1_E2"/>
    <property type="match status" value="1"/>
</dbReference>
<evidence type="ECO:0000256" key="3">
    <source>
        <dbReference type="ARBA" id="ARBA00022692"/>
    </source>
</evidence>
<gene>
    <name evidence="12" type="ORF">METZ01_LOCUS149594</name>
</gene>
<feature type="transmembrane region" description="Helical" evidence="10">
    <location>
        <begin position="454"/>
        <end position="474"/>
    </location>
</feature>
<dbReference type="Pfam" id="PF00122">
    <property type="entry name" value="E1-E2_ATPase"/>
    <property type="match status" value="1"/>
</dbReference>
<comment type="subcellular location">
    <subcellularLocation>
        <location evidence="1">Endomembrane system</location>
        <topology evidence="1">Multi-pass membrane protein</topology>
    </subcellularLocation>
</comment>
<dbReference type="GO" id="GO:0012505">
    <property type="term" value="C:endomembrane system"/>
    <property type="evidence" value="ECO:0007669"/>
    <property type="project" value="UniProtKB-SubCell"/>
</dbReference>
<dbReference type="Gene3D" id="3.40.50.1000">
    <property type="entry name" value="HAD superfamily/HAD-like"/>
    <property type="match status" value="1"/>
</dbReference>
<keyword evidence="7" id="KW-1278">Translocase</keyword>
<dbReference type="InterPro" id="IPR008250">
    <property type="entry name" value="ATPase_P-typ_transduc_dom_A_sf"/>
</dbReference>
<dbReference type="GO" id="GO:0055070">
    <property type="term" value="P:copper ion homeostasis"/>
    <property type="evidence" value="ECO:0007669"/>
    <property type="project" value="TreeGrafter"/>
</dbReference>
<dbReference type="NCBIfam" id="TIGR01494">
    <property type="entry name" value="ATPase_P-type"/>
    <property type="match status" value="1"/>
</dbReference>
<accession>A0A382A5D8</accession>
<dbReference type="InterPro" id="IPR027256">
    <property type="entry name" value="P-typ_ATPase_IB"/>
</dbReference>
<dbReference type="Gene3D" id="2.70.150.10">
    <property type="entry name" value="Calcium-transporting ATPase, cytoplasmic transduction domain A"/>
    <property type="match status" value="1"/>
</dbReference>
<keyword evidence="3 10" id="KW-0812">Transmembrane</keyword>
<evidence type="ECO:0000256" key="8">
    <source>
        <dbReference type="ARBA" id="ARBA00022989"/>
    </source>
</evidence>
<dbReference type="NCBIfam" id="TIGR01511">
    <property type="entry name" value="ATPase-IB1_Cu"/>
    <property type="match status" value="1"/>
</dbReference>
<keyword evidence="4" id="KW-0479">Metal-binding</keyword>
<feature type="transmembrane region" description="Helical" evidence="10">
    <location>
        <begin position="480"/>
        <end position="500"/>
    </location>
</feature>
<dbReference type="AlphaFoldDB" id="A0A382A5D8"/>
<dbReference type="SFLD" id="SFLDF00027">
    <property type="entry name" value="p-type_atpase"/>
    <property type="match status" value="1"/>
</dbReference>
<dbReference type="SUPFAM" id="SSF81653">
    <property type="entry name" value="Calcium ATPase, transduction domain A"/>
    <property type="match status" value="1"/>
</dbReference>
<dbReference type="GO" id="GO:0016887">
    <property type="term" value="F:ATP hydrolysis activity"/>
    <property type="evidence" value="ECO:0007669"/>
    <property type="project" value="InterPro"/>
</dbReference>
<dbReference type="SUPFAM" id="SSF56784">
    <property type="entry name" value="HAD-like"/>
    <property type="match status" value="1"/>
</dbReference>
<organism evidence="12">
    <name type="scientific">marine metagenome</name>
    <dbReference type="NCBI Taxonomy" id="408172"/>
    <lineage>
        <taxon>unclassified sequences</taxon>
        <taxon>metagenomes</taxon>
        <taxon>ecological metagenomes</taxon>
    </lineage>
</organism>
<evidence type="ECO:0000313" key="12">
    <source>
        <dbReference type="EMBL" id="SVA96740.1"/>
    </source>
</evidence>
<feature type="transmembrane region" description="Helical" evidence="10">
    <location>
        <begin position="120"/>
        <end position="139"/>
    </location>
</feature>
<name>A0A382A5D8_9ZZZZ</name>
<reference evidence="12" key="1">
    <citation type="submission" date="2018-05" db="EMBL/GenBank/DDBJ databases">
        <authorList>
            <person name="Lanie J.A."/>
            <person name="Ng W.-L."/>
            <person name="Kazmierczak K.M."/>
            <person name="Andrzejewski T.M."/>
            <person name="Davidsen T.M."/>
            <person name="Wayne K.J."/>
            <person name="Tettelin H."/>
            <person name="Glass J.I."/>
            <person name="Rusch D."/>
            <person name="Podicherti R."/>
            <person name="Tsui H.-C.T."/>
            <person name="Winkler M.E."/>
        </authorList>
    </citation>
    <scope>NUCLEOTIDE SEQUENCE</scope>
</reference>
<dbReference type="PRINTS" id="PR00119">
    <property type="entry name" value="CATATPASE"/>
</dbReference>
<dbReference type="InterPro" id="IPR001757">
    <property type="entry name" value="P_typ_ATPase"/>
</dbReference>
<feature type="transmembrane region" description="Helical" evidence="10">
    <location>
        <begin position="145"/>
        <end position="165"/>
    </location>
</feature>
<evidence type="ECO:0000256" key="7">
    <source>
        <dbReference type="ARBA" id="ARBA00022967"/>
    </source>
</evidence>
<dbReference type="InterPro" id="IPR023299">
    <property type="entry name" value="ATPase_P-typ_cyto_dom_N"/>
</dbReference>
<keyword evidence="5" id="KW-0547">Nucleotide-binding</keyword>
<sequence>MRPEQACVSKEGTEEWVTVDKVRKDDLVIVRPGERIPIDGDIAEGDSDVDESLLTGESMPIPKYEGERVIGGSINGSGLLKIRATAVGEDTTLAKIVHLIENAQSGNAPVQRLVDQVTQVFVPIVISIAIATIVLWLSLAGEFGAGLIAAVSVLVIACPCALGLATPTAIVTGTGAAARAGILIKDVATLGQTYKLDTVVFDKTGTLTQGKPLVVSLESIQGDTNSLLEFGAAVQQGSEHPIGRAFLEAAEAQCINLPGVKDFKSITGFGAEGWVSGKQVLVGSRSWLLQRGISTKPGEVTADLWESNGRTVVWVVVSNSLQGIVGIEDQLREPSIAAVAQLKALNIQTILYSGDSTAVAQRVGRLVNIDEVRAGMRPEDKVQGIESLRSKGHLVGMVGDGVNDAPALAAADVGIAIGSGTDVAMETAGIILIRPDPQLVADAISISRSTWRKVYQNLFWAFAYNVVGIPLAAMGYLSPILAGAAMAMSSVSVVSNSLLLKRWRPKAISGMETE</sequence>
<dbReference type="SFLD" id="SFLDS00003">
    <property type="entry name" value="Haloacid_Dehalogenase"/>
    <property type="match status" value="1"/>
</dbReference>
<dbReference type="InterPro" id="IPR044492">
    <property type="entry name" value="P_typ_ATPase_HD_dom"/>
</dbReference>
<evidence type="ECO:0000259" key="11">
    <source>
        <dbReference type="Pfam" id="PF00122"/>
    </source>
</evidence>
<dbReference type="GO" id="GO:0005507">
    <property type="term" value="F:copper ion binding"/>
    <property type="evidence" value="ECO:0007669"/>
    <property type="project" value="TreeGrafter"/>
</dbReference>
<dbReference type="InterPro" id="IPR036412">
    <property type="entry name" value="HAD-like_sf"/>
</dbReference>
<comment type="similarity">
    <text evidence="2">Belongs to the cation transport ATPase (P-type) (TC 3.A.3) family. Type IB subfamily.</text>
</comment>
<dbReference type="PRINTS" id="PR00120">
    <property type="entry name" value="HATPASE"/>
</dbReference>
<proteinExistence type="inferred from homology"/>
<evidence type="ECO:0000256" key="1">
    <source>
        <dbReference type="ARBA" id="ARBA00004127"/>
    </source>
</evidence>
<evidence type="ECO:0000256" key="5">
    <source>
        <dbReference type="ARBA" id="ARBA00022741"/>
    </source>
</evidence>
<protein>
    <recommendedName>
        <fullName evidence="11">P-type ATPase A domain-containing protein</fullName>
    </recommendedName>
</protein>
<dbReference type="NCBIfam" id="TIGR01525">
    <property type="entry name" value="ATPase-IB_hvy"/>
    <property type="match status" value="1"/>
</dbReference>
<dbReference type="PANTHER" id="PTHR43520:SF8">
    <property type="entry name" value="P-TYPE CU(+) TRANSPORTER"/>
    <property type="match status" value="1"/>
</dbReference>
<dbReference type="GO" id="GO:0005524">
    <property type="term" value="F:ATP binding"/>
    <property type="evidence" value="ECO:0007669"/>
    <property type="project" value="UniProtKB-KW"/>
</dbReference>